<keyword evidence="2" id="KW-1185">Reference proteome</keyword>
<reference evidence="1" key="1">
    <citation type="submission" date="2021-01" db="EMBL/GenBank/DDBJ databases">
        <authorList>
            <consortium name="Genoscope - CEA"/>
            <person name="William W."/>
        </authorList>
    </citation>
    <scope>NUCLEOTIDE SEQUENCE</scope>
</reference>
<name>A0A8S1KUQ7_9CILI</name>
<proteinExistence type="predicted"/>
<dbReference type="EMBL" id="CAJJDN010000011">
    <property type="protein sequence ID" value="CAD8057072.1"/>
    <property type="molecule type" value="Genomic_DNA"/>
</dbReference>
<comment type="caution">
    <text evidence="1">The sequence shown here is derived from an EMBL/GenBank/DDBJ whole genome shotgun (WGS) entry which is preliminary data.</text>
</comment>
<dbReference type="OrthoDB" id="10035969at2759"/>
<protein>
    <submittedName>
        <fullName evidence="1">Uncharacterized protein</fullName>
    </submittedName>
</protein>
<dbReference type="Proteomes" id="UP000692954">
    <property type="component" value="Unassembled WGS sequence"/>
</dbReference>
<sequence length="92" mass="10669">MCADGYYEEPGKALYITKLLIYECSYKCEIQSDKCLTCPLNSLRMFDPINSCICPGEYQDNEDVISCQSDFKFILKFAIKNAKLVIHMSYLW</sequence>
<accession>A0A8S1KUQ7</accession>
<evidence type="ECO:0000313" key="2">
    <source>
        <dbReference type="Proteomes" id="UP000692954"/>
    </source>
</evidence>
<dbReference type="AlphaFoldDB" id="A0A8S1KUQ7"/>
<gene>
    <name evidence="1" type="ORF">PSON_ATCC_30995.1.T0110001</name>
</gene>
<evidence type="ECO:0000313" key="1">
    <source>
        <dbReference type="EMBL" id="CAD8057072.1"/>
    </source>
</evidence>
<organism evidence="1 2">
    <name type="scientific">Paramecium sonneborni</name>
    <dbReference type="NCBI Taxonomy" id="65129"/>
    <lineage>
        <taxon>Eukaryota</taxon>
        <taxon>Sar</taxon>
        <taxon>Alveolata</taxon>
        <taxon>Ciliophora</taxon>
        <taxon>Intramacronucleata</taxon>
        <taxon>Oligohymenophorea</taxon>
        <taxon>Peniculida</taxon>
        <taxon>Parameciidae</taxon>
        <taxon>Paramecium</taxon>
    </lineage>
</organism>